<gene>
    <name evidence="3" type="ORF">IXB28_09710</name>
</gene>
<accession>A0ABS5Y4D6</accession>
<protein>
    <submittedName>
        <fullName evidence="3">Uncharacterized protein</fullName>
    </submittedName>
</protein>
<organism evidence="3 4">
    <name type="scientific">Leptothoe kymatousa TAU-MAC 1615</name>
    <dbReference type="NCBI Taxonomy" id="2364775"/>
    <lineage>
        <taxon>Bacteria</taxon>
        <taxon>Bacillati</taxon>
        <taxon>Cyanobacteriota</taxon>
        <taxon>Cyanophyceae</taxon>
        <taxon>Nodosilineales</taxon>
        <taxon>Cymatolegaceae</taxon>
        <taxon>Leptothoe</taxon>
        <taxon>Leptothoe kymatousa</taxon>
    </lineage>
</organism>
<evidence type="ECO:0000256" key="1">
    <source>
        <dbReference type="SAM" id="MobiDB-lite"/>
    </source>
</evidence>
<reference evidence="3 4" key="1">
    <citation type="journal article" date="2021" name="Mar. Drugs">
        <title>Genome Reduction and Secondary Metabolism of the Marine Sponge-Associated Cyanobacterium Leptothoe.</title>
        <authorList>
            <person name="Konstantinou D."/>
            <person name="Popin R.V."/>
            <person name="Fewer D.P."/>
            <person name="Sivonen K."/>
            <person name="Gkelis S."/>
        </authorList>
    </citation>
    <scope>NUCLEOTIDE SEQUENCE [LARGE SCALE GENOMIC DNA]</scope>
    <source>
        <strain evidence="3 4">TAU-MAC 1615</strain>
    </source>
</reference>
<evidence type="ECO:0000256" key="2">
    <source>
        <dbReference type="SAM" id="SignalP"/>
    </source>
</evidence>
<comment type="caution">
    <text evidence="3">The sequence shown here is derived from an EMBL/GenBank/DDBJ whole genome shotgun (WGS) entry which is preliminary data.</text>
</comment>
<name>A0ABS5Y4D6_9CYAN</name>
<dbReference type="RefSeq" id="WP_215618375.1">
    <property type="nucleotide sequence ID" value="NZ_JADOER010000008.1"/>
</dbReference>
<feature type="signal peptide" evidence="2">
    <location>
        <begin position="1"/>
        <end position="35"/>
    </location>
</feature>
<evidence type="ECO:0000313" key="3">
    <source>
        <dbReference type="EMBL" id="MBT9312481.1"/>
    </source>
</evidence>
<dbReference type="Proteomes" id="UP001196661">
    <property type="component" value="Unassembled WGS sequence"/>
</dbReference>
<keyword evidence="2" id="KW-0732">Signal</keyword>
<proteinExistence type="predicted"/>
<dbReference type="EMBL" id="JADOER010000008">
    <property type="protein sequence ID" value="MBT9312481.1"/>
    <property type="molecule type" value="Genomic_DNA"/>
</dbReference>
<feature type="region of interest" description="Disordered" evidence="1">
    <location>
        <begin position="39"/>
        <end position="62"/>
    </location>
</feature>
<sequence>MSLLKLFRSTDNLWKLLLGSVVAIAPAFVPVVAHAQNQSDVTGPNMSDITGTNQSDNTGTNQSDNTGILGEAIFRGVNGDLVTFVDYFQNFFDTYGEELDLDPEDDLQANLNKARQACASESTGGVRRFSRTPGPSVPPVSAACNEFNQLVAEAREVVAEYRQARGGATPINQRVW</sequence>
<evidence type="ECO:0000313" key="4">
    <source>
        <dbReference type="Proteomes" id="UP001196661"/>
    </source>
</evidence>
<keyword evidence="4" id="KW-1185">Reference proteome</keyword>
<feature type="chain" id="PRO_5045718132" evidence="2">
    <location>
        <begin position="36"/>
        <end position="176"/>
    </location>
</feature>